<keyword evidence="2" id="KW-1185">Reference proteome</keyword>
<gene>
    <name evidence="1" type="ORF">GMOD_00004352</name>
</gene>
<name>A0A3M7M0Z4_9PLEO</name>
<dbReference type="EMBL" id="KE747814">
    <property type="protein sequence ID" value="RMZ68151.1"/>
    <property type="molecule type" value="Genomic_DNA"/>
</dbReference>
<sequence length="321" mass="36950">MREKRKQQDNQRAQFVLLALYELQHTIRTSLHQSLLCPESTAGRTPSFIVGFLCDDVVARHSFVFSILFRSFGEMHGILKFIWQKCNLLTQSQSYATILPGHTRDNRCDDCKRWNDNYQQETYFSRIHSLTFTTESHMPASKLRARPNDTLCRPCRPGTLPEIAFFSPLAYKSRFMYYKAGDDDEIKPPASLSPLPLHSWRLRQLNWGYSTESGHYGSGRCGVQLDIKPHYSCNAGGTKITSQCLAVTHKKGIMKCEIAALTNPAVKIIPADYWLPTMDPKTYPRPQANQIRSQCRNLPCTNYYQKKKQFTDCRPWPLSPE</sequence>
<accession>A0A3M7M0Z4</accession>
<dbReference type="AlphaFoldDB" id="A0A3M7M0Z4"/>
<protein>
    <submittedName>
        <fullName evidence="1">Uncharacterized protein</fullName>
    </submittedName>
</protein>
<proteinExistence type="predicted"/>
<evidence type="ECO:0000313" key="1">
    <source>
        <dbReference type="EMBL" id="RMZ68151.1"/>
    </source>
</evidence>
<dbReference type="OrthoDB" id="3692147at2759"/>
<reference evidence="1 2" key="1">
    <citation type="journal article" date="2014" name="PLoS ONE">
        <title>De novo Genome Assembly of the Fungal Plant Pathogen Pyrenophora semeniperda.</title>
        <authorList>
            <person name="Soliai M.M."/>
            <person name="Meyer S.E."/>
            <person name="Udall J.A."/>
            <person name="Elzinga D.E."/>
            <person name="Hermansen R.A."/>
            <person name="Bodily P.M."/>
            <person name="Hart A.A."/>
            <person name="Coleman C.E."/>
        </authorList>
    </citation>
    <scope>NUCLEOTIDE SEQUENCE [LARGE SCALE GENOMIC DNA]</scope>
    <source>
        <strain evidence="1 2">CCB06</strain>
        <tissue evidence="1">Mycelium</tissue>
    </source>
</reference>
<evidence type="ECO:0000313" key="2">
    <source>
        <dbReference type="Proteomes" id="UP000265663"/>
    </source>
</evidence>
<dbReference type="Proteomes" id="UP000265663">
    <property type="component" value="Unassembled WGS sequence"/>
</dbReference>
<organism evidence="1 2">
    <name type="scientific">Pyrenophora seminiperda CCB06</name>
    <dbReference type="NCBI Taxonomy" id="1302712"/>
    <lineage>
        <taxon>Eukaryota</taxon>
        <taxon>Fungi</taxon>
        <taxon>Dikarya</taxon>
        <taxon>Ascomycota</taxon>
        <taxon>Pezizomycotina</taxon>
        <taxon>Dothideomycetes</taxon>
        <taxon>Pleosporomycetidae</taxon>
        <taxon>Pleosporales</taxon>
        <taxon>Pleosporineae</taxon>
        <taxon>Pleosporaceae</taxon>
        <taxon>Pyrenophora</taxon>
    </lineage>
</organism>